<evidence type="ECO:0000313" key="2">
    <source>
        <dbReference type="Proteomes" id="UP000729357"/>
    </source>
</evidence>
<evidence type="ECO:0008006" key="3">
    <source>
        <dbReference type="Google" id="ProtNLM"/>
    </source>
</evidence>
<sequence length="371" mass="42738">MIPHIRTTRQQQVIQEKMLQLPNELLLRIADFSQDEDLPSMRLSCKLLEQNTRKHFTAAFITEITFPASLFGIRRLKEILANPKFGPCVERCMALVDRGPLFNKDKCEALLTEIFFQLSRNGHGFEFGIVYRPHPDDLDFASCEQLLRGSRDFARLMVDAYPSKSPVQCFIVDHRNLSLKHRYTGVYLRDLASRLSPPSHGFAFMHRDVEVRMRDRDENFRGSSMFRLSFSQKGTCIKFDGVERTNCLHLDMMRTTHIKEVQIVNCNISTLALRNLFRSIGSPSWRLEIKNCQFTYRYGWTADNSRRFRNILCASASGLSSCLLSNLTNLTSGPIFTGDFDATGSPQIRNRINALQFLERDFDEPDPDDSD</sequence>
<reference evidence="1" key="2">
    <citation type="submission" date="2021-08" db="EMBL/GenBank/DDBJ databases">
        <authorList>
            <person name="Gostincar C."/>
            <person name="Sun X."/>
            <person name="Song Z."/>
            <person name="Gunde-Cimerman N."/>
        </authorList>
    </citation>
    <scope>NUCLEOTIDE SEQUENCE</scope>
    <source>
        <strain evidence="1">EXF-9298</strain>
    </source>
</reference>
<feature type="non-terminal residue" evidence="1">
    <location>
        <position position="371"/>
    </location>
</feature>
<protein>
    <recommendedName>
        <fullName evidence="3">F-box domain-containing protein</fullName>
    </recommendedName>
</protein>
<dbReference type="EMBL" id="JAHFXS010003440">
    <property type="protein sequence ID" value="KAG9968322.1"/>
    <property type="molecule type" value="Genomic_DNA"/>
</dbReference>
<evidence type="ECO:0000313" key="1">
    <source>
        <dbReference type="EMBL" id="KAG9968322.1"/>
    </source>
</evidence>
<keyword evidence="2" id="KW-1185">Reference proteome</keyword>
<gene>
    <name evidence="1" type="ORF">KCU98_g15808</name>
</gene>
<proteinExistence type="predicted"/>
<reference evidence="1" key="1">
    <citation type="journal article" date="2021" name="J Fungi (Basel)">
        <title>Virulence traits and population genomics of the black yeast Aureobasidium melanogenum.</title>
        <authorList>
            <person name="Cernosa A."/>
            <person name="Sun X."/>
            <person name="Gostincar C."/>
            <person name="Fang C."/>
            <person name="Gunde-Cimerman N."/>
            <person name="Song Z."/>
        </authorList>
    </citation>
    <scope>NUCLEOTIDE SEQUENCE</scope>
    <source>
        <strain evidence="1">EXF-9298</strain>
    </source>
</reference>
<organism evidence="1 2">
    <name type="scientific">Aureobasidium melanogenum</name>
    <name type="common">Aureobasidium pullulans var. melanogenum</name>
    <dbReference type="NCBI Taxonomy" id="46634"/>
    <lineage>
        <taxon>Eukaryota</taxon>
        <taxon>Fungi</taxon>
        <taxon>Dikarya</taxon>
        <taxon>Ascomycota</taxon>
        <taxon>Pezizomycotina</taxon>
        <taxon>Dothideomycetes</taxon>
        <taxon>Dothideomycetidae</taxon>
        <taxon>Dothideales</taxon>
        <taxon>Saccotheciaceae</taxon>
        <taxon>Aureobasidium</taxon>
    </lineage>
</organism>
<dbReference type="AlphaFoldDB" id="A0A9P8FDL4"/>
<name>A0A9P8FDL4_AURME</name>
<accession>A0A9P8FDL4</accession>
<comment type="caution">
    <text evidence="1">The sequence shown here is derived from an EMBL/GenBank/DDBJ whole genome shotgun (WGS) entry which is preliminary data.</text>
</comment>
<dbReference type="Proteomes" id="UP000729357">
    <property type="component" value="Unassembled WGS sequence"/>
</dbReference>